<feature type="domain" description="Rieske" evidence="6">
    <location>
        <begin position="34"/>
        <end position="144"/>
    </location>
</feature>
<dbReference type="GO" id="GO:0051537">
    <property type="term" value="F:2 iron, 2 sulfur cluster binding"/>
    <property type="evidence" value="ECO:0007669"/>
    <property type="project" value="UniProtKB-KW"/>
</dbReference>
<accession>A0A382T6E7</accession>
<evidence type="ECO:0000256" key="1">
    <source>
        <dbReference type="ARBA" id="ARBA00022714"/>
    </source>
</evidence>
<organism evidence="7">
    <name type="scientific">marine metagenome</name>
    <dbReference type="NCBI Taxonomy" id="408172"/>
    <lineage>
        <taxon>unclassified sequences</taxon>
        <taxon>metagenomes</taxon>
        <taxon>ecological metagenomes</taxon>
    </lineage>
</organism>
<dbReference type="EMBL" id="UINC01134283">
    <property type="protein sequence ID" value="SVD17730.1"/>
    <property type="molecule type" value="Genomic_DNA"/>
</dbReference>
<dbReference type="InterPro" id="IPR017941">
    <property type="entry name" value="Rieske_2Fe-2S"/>
</dbReference>
<evidence type="ECO:0000256" key="3">
    <source>
        <dbReference type="ARBA" id="ARBA00023002"/>
    </source>
</evidence>
<feature type="non-terminal residue" evidence="7">
    <location>
        <position position="192"/>
    </location>
</feature>
<keyword evidence="5" id="KW-0411">Iron-sulfur</keyword>
<dbReference type="InterPro" id="IPR036922">
    <property type="entry name" value="Rieske_2Fe-2S_sf"/>
</dbReference>
<dbReference type="Gene3D" id="2.102.10.10">
    <property type="entry name" value="Rieske [2Fe-2S] iron-sulphur domain"/>
    <property type="match status" value="1"/>
</dbReference>
<dbReference type="Pfam" id="PF00355">
    <property type="entry name" value="Rieske"/>
    <property type="match status" value="1"/>
</dbReference>
<keyword evidence="3" id="KW-0560">Oxidoreductase</keyword>
<dbReference type="GO" id="GO:0046872">
    <property type="term" value="F:metal ion binding"/>
    <property type="evidence" value="ECO:0007669"/>
    <property type="project" value="UniProtKB-KW"/>
</dbReference>
<dbReference type="Gene3D" id="3.90.380.10">
    <property type="entry name" value="Naphthalene 1,2-dioxygenase Alpha Subunit, Chain A, domain 1"/>
    <property type="match status" value="1"/>
</dbReference>
<dbReference type="PRINTS" id="PR00090">
    <property type="entry name" value="RNGDIOXGNASE"/>
</dbReference>
<name>A0A382T6E7_9ZZZZ</name>
<dbReference type="PANTHER" id="PTHR43756:SF5">
    <property type="entry name" value="CHOLINE MONOOXYGENASE, CHLOROPLASTIC"/>
    <property type="match status" value="1"/>
</dbReference>
<dbReference type="GO" id="GO:0016491">
    <property type="term" value="F:oxidoreductase activity"/>
    <property type="evidence" value="ECO:0007669"/>
    <property type="project" value="UniProtKB-KW"/>
</dbReference>
<evidence type="ECO:0000256" key="4">
    <source>
        <dbReference type="ARBA" id="ARBA00023004"/>
    </source>
</evidence>
<dbReference type="CDD" id="cd03469">
    <property type="entry name" value="Rieske_RO_Alpha_N"/>
    <property type="match status" value="1"/>
</dbReference>
<proteinExistence type="predicted"/>
<sequence length="192" mass="22345">MPFLDELKATLPSEWYYNLEHYERELESIWYQDWVCVARAEEVPNVGDFLVKNVGNQSAMIVRDSNNEIRAFHNTCRHRGSIICTKDSGHFSSGRIICPYHTWTYALSGELVATPHRVESDDFQISDYSLYDIPVDIWGGFVFANLSNAPEKSLKEFVGDEGKNLDNWPLDQMVSVHQETKTLKFNWKLFWE</sequence>
<dbReference type="AlphaFoldDB" id="A0A382T6E7"/>
<evidence type="ECO:0000313" key="7">
    <source>
        <dbReference type="EMBL" id="SVD17730.1"/>
    </source>
</evidence>
<dbReference type="PROSITE" id="PS51296">
    <property type="entry name" value="RIESKE"/>
    <property type="match status" value="1"/>
</dbReference>
<protein>
    <recommendedName>
        <fullName evidence="6">Rieske domain-containing protein</fullName>
    </recommendedName>
</protein>
<keyword evidence="2" id="KW-0479">Metal-binding</keyword>
<keyword evidence="1" id="KW-0001">2Fe-2S</keyword>
<keyword evidence="4" id="KW-0408">Iron</keyword>
<gene>
    <name evidence="7" type="ORF">METZ01_LOCUS370584</name>
</gene>
<dbReference type="SUPFAM" id="SSF50022">
    <property type="entry name" value="ISP domain"/>
    <property type="match status" value="1"/>
</dbReference>
<reference evidence="7" key="1">
    <citation type="submission" date="2018-05" db="EMBL/GenBank/DDBJ databases">
        <authorList>
            <person name="Lanie J.A."/>
            <person name="Ng W.-L."/>
            <person name="Kazmierczak K.M."/>
            <person name="Andrzejewski T.M."/>
            <person name="Davidsen T.M."/>
            <person name="Wayne K.J."/>
            <person name="Tettelin H."/>
            <person name="Glass J.I."/>
            <person name="Rusch D."/>
            <person name="Podicherti R."/>
            <person name="Tsui H.-C.T."/>
            <person name="Winkler M.E."/>
        </authorList>
    </citation>
    <scope>NUCLEOTIDE SEQUENCE</scope>
</reference>
<dbReference type="InterPro" id="IPR001663">
    <property type="entry name" value="Rng_hydr_dOase-A"/>
</dbReference>
<evidence type="ECO:0000256" key="2">
    <source>
        <dbReference type="ARBA" id="ARBA00022723"/>
    </source>
</evidence>
<dbReference type="PANTHER" id="PTHR43756">
    <property type="entry name" value="CHOLINE MONOOXYGENASE, CHLOROPLASTIC"/>
    <property type="match status" value="1"/>
</dbReference>
<evidence type="ECO:0000256" key="5">
    <source>
        <dbReference type="ARBA" id="ARBA00023014"/>
    </source>
</evidence>
<evidence type="ECO:0000259" key="6">
    <source>
        <dbReference type="PROSITE" id="PS51296"/>
    </source>
</evidence>